<dbReference type="SUPFAM" id="SSF50729">
    <property type="entry name" value="PH domain-like"/>
    <property type="match status" value="1"/>
</dbReference>
<dbReference type="EMBL" id="JAPFFK010000015">
    <property type="protein sequence ID" value="KAJ6712633.1"/>
    <property type="molecule type" value="Genomic_DNA"/>
</dbReference>
<evidence type="ECO:0000256" key="1">
    <source>
        <dbReference type="SAM" id="Coils"/>
    </source>
</evidence>
<sequence>MDDSPGKLNMVPDHFQVSTSDEDTPQNITSSIQQPRIDNSSSSDSRFWSGRKLRSAAFMLNLFNVRRLSWGSSSGGQEKVELSVTELESLRSELAYLEEREAYLKAQLEHVDEILRSARFSGYLYIRTVVDFSKLLMLLSFQFLLQSFAAPSSHRFSPPVLPPLQRWTALPGEPPPLDDTDVDDWLPRFVVLNGPCIFFYLLSTDFSPQDSTLLADIVEVGSLPSFTRENDKTWYSSYILTRQGLRYECSSISEVQVDSWLKVLQADIKLDSETKVPSWFQ</sequence>
<keyword evidence="1" id="KW-0175">Coiled coil</keyword>
<gene>
    <name evidence="3" type="ORF">OIU79_008779</name>
</gene>
<evidence type="ECO:0000313" key="3">
    <source>
        <dbReference type="EMBL" id="KAJ6712637.1"/>
    </source>
</evidence>
<name>A0A9Q0TJ69_SALPP</name>
<protein>
    <recommendedName>
        <fullName evidence="5">PH domain-containing protein</fullName>
    </recommendedName>
</protein>
<reference evidence="3" key="1">
    <citation type="submission" date="2022-11" db="EMBL/GenBank/DDBJ databases">
        <authorList>
            <person name="Hyden B.L."/>
            <person name="Feng K."/>
            <person name="Yates T."/>
            <person name="Jawdy S."/>
            <person name="Smart L.B."/>
            <person name="Muchero W."/>
        </authorList>
    </citation>
    <scope>NUCLEOTIDE SEQUENCE</scope>
    <source>
        <tissue evidence="3">Shoot tip</tissue>
    </source>
</reference>
<proteinExistence type="predicted"/>
<evidence type="ECO:0000256" key="2">
    <source>
        <dbReference type="SAM" id="MobiDB-lite"/>
    </source>
</evidence>
<feature type="coiled-coil region" evidence="1">
    <location>
        <begin position="80"/>
        <end position="107"/>
    </location>
</feature>
<organism evidence="3 4">
    <name type="scientific">Salix purpurea</name>
    <name type="common">Purple osier willow</name>
    <dbReference type="NCBI Taxonomy" id="77065"/>
    <lineage>
        <taxon>Eukaryota</taxon>
        <taxon>Viridiplantae</taxon>
        <taxon>Streptophyta</taxon>
        <taxon>Embryophyta</taxon>
        <taxon>Tracheophyta</taxon>
        <taxon>Spermatophyta</taxon>
        <taxon>Magnoliopsida</taxon>
        <taxon>eudicotyledons</taxon>
        <taxon>Gunneridae</taxon>
        <taxon>Pentapetalae</taxon>
        <taxon>rosids</taxon>
        <taxon>fabids</taxon>
        <taxon>Malpighiales</taxon>
        <taxon>Salicaceae</taxon>
        <taxon>Saliceae</taxon>
        <taxon>Salix</taxon>
    </lineage>
</organism>
<dbReference type="OrthoDB" id="1676529at2759"/>
<keyword evidence="4" id="KW-1185">Reference proteome</keyword>
<accession>A0A9Q0TJ69</accession>
<comment type="caution">
    <text evidence="3">The sequence shown here is derived from an EMBL/GenBank/DDBJ whole genome shotgun (WGS) entry which is preliminary data.</text>
</comment>
<evidence type="ECO:0008006" key="5">
    <source>
        <dbReference type="Google" id="ProtNLM"/>
    </source>
</evidence>
<reference evidence="3" key="2">
    <citation type="journal article" date="2023" name="Int. J. Mol. Sci.">
        <title>De Novo Assembly and Annotation of 11 Diverse Shrub Willow (Salix) Genomes Reveals Novel Gene Organization in Sex-Linked Regions.</title>
        <authorList>
            <person name="Hyden B."/>
            <person name="Feng K."/>
            <person name="Yates T.B."/>
            <person name="Jawdy S."/>
            <person name="Cereghino C."/>
            <person name="Smart L.B."/>
            <person name="Muchero W."/>
        </authorList>
    </citation>
    <scope>NUCLEOTIDE SEQUENCE</scope>
    <source>
        <tissue evidence="3">Shoot tip</tissue>
    </source>
</reference>
<dbReference type="PANTHER" id="PTHR34837:SF2">
    <property type="entry name" value="OS05G0595500 PROTEIN"/>
    <property type="match status" value="1"/>
</dbReference>
<dbReference type="PANTHER" id="PTHR34837">
    <property type="entry name" value="OS05G0595500 PROTEIN"/>
    <property type="match status" value="1"/>
</dbReference>
<feature type="region of interest" description="Disordered" evidence="2">
    <location>
        <begin position="1"/>
        <end position="46"/>
    </location>
</feature>
<feature type="compositionally biased region" description="Polar residues" evidence="2">
    <location>
        <begin position="25"/>
        <end position="39"/>
    </location>
</feature>
<dbReference type="AlphaFoldDB" id="A0A9Q0TJ69"/>
<dbReference type="Proteomes" id="UP001151532">
    <property type="component" value="Chromosome 1"/>
</dbReference>
<dbReference type="EMBL" id="JAPFFK010000015">
    <property type="protein sequence ID" value="KAJ6712637.1"/>
    <property type="molecule type" value="Genomic_DNA"/>
</dbReference>
<evidence type="ECO:0000313" key="4">
    <source>
        <dbReference type="Proteomes" id="UP001151532"/>
    </source>
</evidence>